<dbReference type="KEGG" id="bze:COCCADRAFT_8194"/>
<accession>W6XQC0</accession>
<keyword evidence="2 5" id="KW-0812">Transmembrane</keyword>
<evidence type="ECO:0000256" key="3">
    <source>
        <dbReference type="ARBA" id="ARBA00022989"/>
    </source>
</evidence>
<dbReference type="Gene3D" id="1.20.1250.20">
    <property type="entry name" value="MFS general substrate transporter like domains"/>
    <property type="match status" value="1"/>
</dbReference>
<gene>
    <name evidence="6" type="ORF">COCCADRAFT_8194</name>
</gene>
<dbReference type="PANTHER" id="PTHR42718:SF1">
    <property type="entry name" value="LOW AFFINITY AMMONIUM TRANSPORTER"/>
    <property type="match status" value="1"/>
</dbReference>
<sequence>MCAFIIGSIITATIPSGQTYWAQTFVVSLVIPWGMDMSFPAGTLIMSNAMEKHHQGMAASLVNTIVNYSISIGVGIAGTVEMHINNGGQTKEDELKGYRGAMYLGLGFGVSRLVTSLFFLLNARLHEKRSLTKN</sequence>
<dbReference type="EMBL" id="KI964738">
    <property type="protein sequence ID" value="EUC29607.1"/>
    <property type="molecule type" value="Genomic_DNA"/>
</dbReference>
<evidence type="ECO:0000256" key="5">
    <source>
        <dbReference type="SAM" id="Phobius"/>
    </source>
</evidence>
<evidence type="ECO:0000313" key="6">
    <source>
        <dbReference type="EMBL" id="EUC29607.1"/>
    </source>
</evidence>
<keyword evidence="4 5" id="KW-0472">Membrane</keyword>
<protein>
    <recommendedName>
        <fullName evidence="8">Major facilitator superfamily (MFS) profile domain-containing protein</fullName>
    </recommendedName>
</protein>
<comment type="subcellular location">
    <subcellularLocation>
        <location evidence="1">Membrane</location>
        <topology evidence="1">Multi-pass membrane protein</topology>
    </subcellularLocation>
</comment>
<dbReference type="GeneID" id="19151273"/>
<feature type="transmembrane region" description="Helical" evidence="5">
    <location>
        <begin position="58"/>
        <end position="80"/>
    </location>
</feature>
<evidence type="ECO:0008006" key="8">
    <source>
        <dbReference type="Google" id="ProtNLM"/>
    </source>
</evidence>
<dbReference type="eggNOG" id="KOG0254">
    <property type="taxonomic scope" value="Eukaryota"/>
</dbReference>
<evidence type="ECO:0000313" key="7">
    <source>
        <dbReference type="Proteomes" id="UP000053841"/>
    </source>
</evidence>
<dbReference type="OrthoDB" id="2428527at2759"/>
<dbReference type="HOGENOM" id="CLU_120080_0_0_1"/>
<proteinExistence type="predicted"/>
<keyword evidence="3 5" id="KW-1133">Transmembrane helix</keyword>
<dbReference type="PANTHER" id="PTHR42718">
    <property type="entry name" value="MAJOR FACILITATOR SUPERFAMILY MULTIDRUG TRANSPORTER MFSC"/>
    <property type="match status" value="1"/>
</dbReference>
<feature type="transmembrane region" description="Helical" evidence="5">
    <location>
        <begin position="100"/>
        <end position="121"/>
    </location>
</feature>
<keyword evidence="7" id="KW-1185">Reference proteome</keyword>
<dbReference type="InterPro" id="IPR036259">
    <property type="entry name" value="MFS_trans_sf"/>
</dbReference>
<dbReference type="SUPFAM" id="SSF103473">
    <property type="entry name" value="MFS general substrate transporter"/>
    <property type="match status" value="1"/>
</dbReference>
<evidence type="ECO:0000256" key="4">
    <source>
        <dbReference type="ARBA" id="ARBA00023136"/>
    </source>
</evidence>
<reference evidence="6 7" key="1">
    <citation type="journal article" date="2013" name="PLoS Genet.">
        <title>Comparative genome structure, secondary metabolite, and effector coding capacity across Cochliobolus pathogens.</title>
        <authorList>
            <person name="Condon B.J."/>
            <person name="Leng Y."/>
            <person name="Wu D."/>
            <person name="Bushley K.E."/>
            <person name="Ohm R.A."/>
            <person name="Otillar R."/>
            <person name="Martin J."/>
            <person name="Schackwitz W."/>
            <person name="Grimwood J."/>
            <person name="MohdZainudin N."/>
            <person name="Xue C."/>
            <person name="Wang R."/>
            <person name="Manning V.A."/>
            <person name="Dhillon B."/>
            <person name="Tu Z.J."/>
            <person name="Steffenson B.J."/>
            <person name="Salamov A."/>
            <person name="Sun H."/>
            <person name="Lowry S."/>
            <person name="LaButti K."/>
            <person name="Han J."/>
            <person name="Copeland A."/>
            <person name="Lindquist E."/>
            <person name="Barry K."/>
            <person name="Schmutz J."/>
            <person name="Baker S.E."/>
            <person name="Ciuffetti L.M."/>
            <person name="Grigoriev I.V."/>
            <person name="Zhong S."/>
            <person name="Turgeon B.G."/>
        </authorList>
    </citation>
    <scope>NUCLEOTIDE SEQUENCE [LARGE SCALE GENOMIC DNA]</scope>
    <source>
        <strain evidence="6 7">26-R-13</strain>
    </source>
</reference>
<organism evidence="6 7">
    <name type="scientific">Cochliobolus carbonum (strain 26-R-13)</name>
    <name type="common">Maize leaf spot fungus</name>
    <name type="synonym">Bipolaris zeicola</name>
    <dbReference type="NCBI Taxonomy" id="930089"/>
    <lineage>
        <taxon>Eukaryota</taxon>
        <taxon>Fungi</taxon>
        <taxon>Dikarya</taxon>
        <taxon>Ascomycota</taxon>
        <taxon>Pezizomycotina</taxon>
        <taxon>Dothideomycetes</taxon>
        <taxon>Pleosporomycetidae</taxon>
        <taxon>Pleosporales</taxon>
        <taxon>Pleosporineae</taxon>
        <taxon>Pleosporaceae</taxon>
        <taxon>Bipolaris</taxon>
    </lineage>
</organism>
<dbReference type="GO" id="GO:0016020">
    <property type="term" value="C:membrane"/>
    <property type="evidence" value="ECO:0007669"/>
    <property type="project" value="UniProtKB-SubCell"/>
</dbReference>
<dbReference type="Proteomes" id="UP000053841">
    <property type="component" value="Unassembled WGS sequence"/>
</dbReference>
<name>W6XQC0_COCC2</name>
<evidence type="ECO:0000256" key="2">
    <source>
        <dbReference type="ARBA" id="ARBA00022692"/>
    </source>
</evidence>
<dbReference type="AlphaFoldDB" id="W6XQC0"/>
<evidence type="ECO:0000256" key="1">
    <source>
        <dbReference type="ARBA" id="ARBA00004141"/>
    </source>
</evidence>
<dbReference type="RefSeq" id="XP_007716077.1">
    <property type="nucleotide sequence ID" value="XM_007717887.1"/>
</dbReference>